<keyword evidence="5" id="KW-0798">TonB box</keyword>
<reference evidence="10" key="1">
    <citation type="submission" date="2018-05" db="EMBL/GenBank/DDBJ databases">
        <authorList>
            <person name="Lanie J.A."/>
            <person name="Ng W.-L."/>
            <person name="Kazmierczak K.M."/>
            <person name="Andrzejewski T.M."/>
            <person name="Davidsen T.M."/>
            <person name="Wayne K.J."/>
            <person name="Tettelin H."/>
            <person name="Glass J.I."/>
            <person name="Rusch D."/>
            <person name="Podicherti R."/>
            <person name="Tsui H.-C.T."/>
            <person name="Winkler M.E."/>
        </authorList>
    </citation>
    <scope>NUCLEOTIDE SEQUENCE</scope>
</reference>
<dbReference type="AlphaFoldDB" id="A0A381YC85"/>
<keyword evidence="8" id="KW-0998">Cell outer membrane</keyword>
<evidence type="ECO:0000259" key="9">
    <source>
        <dbReference type="Pfam" id="PF00593"/>
    </source>
</evidence>
<dbReference type="Gene3D" id="2.40.170.20">
    <property type="entry name" value="TonB-dependent receptor, beta-barrel domain"/>
    <property type="match status" value="1"/>
</dbReference>
<evidence type="ECO:0000256" key="2">
    <source>
        <dbReference type="ARBA" id="ARBA00022448"/>
    </source>
</evidence>
<keyword evidence="7" id="KW-0675">Receptor</keyword>
<gene>
    <name evidence="10" type="ORF">METZ01_LOCUS127492</name>
</gene>
<dbReference type="Pfam" id="PF00593">
    <property type="entry name" value="TonB_dep_Rec_b-barrel"/>
    <property type="match status" value="1"/>
</dbReference>
<feature type="domain" description="TonB-dependent receptor-like beta-barrel" evidence="9">
    <location>
        <begin position="13"/>
        <end position="466"/>
    </location>
</feature>
<protein>
    <recommendedName>
        <fullName evidence="9">TonB-dependent receptor-like beta-barrel domain-containing protein</fullName>
    </recommendedName>
</protein>
<dbReference type="GO" id="GO:0015344">
    <property type="term" value="F:siderophore uptake transmembrane transporter activity"/>
    <property type="evidence" value="ECO:0007669"/>
    <property type="project" value="TreeGrafter"/>
</dbReference>
<dbReference type="InterPro" id="IPR039426">
    <property type="entry name" value="TonB-dep_rcpt-like"/>
</dbReference>
<evidence type="ECO:0000256" key="4">
    <source>
        <dbReference type="ARBA" id="ARBA00022729"/>
    </source>
</evidence>
<dbReference type="PANTHER" id="PTHR30069">
    <property type="entry name" value="TONB-DEPENDENT OUTER MEMBRANE RECEPTOR"/>
    <property type="match status" value="1"/>
</dbReference>
<comment type="subcellular location">
    <subcellularLocation>
        <location evidence="1">Cell outer membrane</location>
        <topology evidence="1">Multi-pass membrane protein</topology>
    </subcellularLocation>
</comment>
<evidence type="ECO:0000256" key="1">
    <source>
        <dbReference type="ARBA" id="ARBA00004571"/>
    </source>
</evidence>
<evidence type="ECO:0000256" key="6">
    <source>
        <dbReference type="ARBA" id="ARBA00023136"/>
    </source>
</evidence>
<evidence type="ECO:0000256" key="5">
    <source>
        <dbReference type="ARBA" id="ARBA00023077"/>
    </source>
</evidence>
<keyword evidence="6" id="KW-0472">Membrane</keyword>
<organism evidence="10">
    <name type="scientific">marine metagenome</name>
    <dbReference type="NCBI Taxonomy" id="408172"/>
    <lineage>
        <taxon>unclassified sequences</taxon>
        <taxon>metagenomes</taxon>
        <taxon>ecological metagenomes</taxon>
    </lineage>
</organism>
<accession>A0A381YC85</accession>
<evidence type="ECO:0000256" key="3">
    <source>
        <dbReference type="ARBA" id="ARBA00022692"/>
    </source>
</evidence>
<dbReference type="PANTHER" id="PTHR30069:SF29">
    <property type="entry name" value="HEMOGLOBIN AND HEMOGLOBIN-HAPTOGLOBIN-BINDING PROTEIN 1-RELATED"/>
    <property type="match status" value="1"/>
</dbReference>
<dbReference type="InterPro" id="IPR000531">
    <property type="entry name" value="Beta-barrel_TonB"/>
</dbReference>
<name>A0A381YC85_9ZZZZ</name>
<dbReference type="GO" id="GO:0009279">
    <property type="term" value="C:cell outer membrane"/>
    <property type="evidence" value="ECO:0007669"/>
    <property type="project" value="UniProtKB-SubCell"/>
</dbReference>
<dbReference type="InterPro" id="IPR036942">
    <property type="entry name" value="Beta-barrel_TonB_sf"/>
</dbReference>
<evidence type="ECO:0000256" key="8">
    <source>
        <dbReference type="ARBA" id="ARBA00023237"/>
    </source>
</evidence>
<dbReference type="EMBL" id="UINC01017885">
    <property type="protein sequence ID" value="SVA74638.1"/>
    <property type="molecule type" value="Genomic_DNA"/>
</dbReference>
<keyword evidence="2" id="KW-0813">Transport</keyword>
<keyword evidence="3" id="KW-0812">Transmembrane</keyword>
<dbReference type="GO" id="GO:0044718">
    <property type="term" value="P:siderophore transmembrane transport"/>
    <property type="evidence" value="ECO:0007669"/>
    <property type="project" value="TreeGrafter"/>
</dbReference>
<evidence type="ECO:0000313" key="10">
    <source>
        <dbReference type="EMBL" id="SVA74638.1"/>
    </source>
</evidence>
<keyword evidence="4" id="KW-0732">Signal</keyword>
<sequence>MKIPIDQKSDGSDIYLEFPYYFYDYQVKVNVDLNSEHRLTYSRFYGDDVLDFSWDETDQSSNTNVNIQSDFSTSLNWPWGNHTNGLTWRWIVSPEVVAKTFYSNSRYRFDFDLSFQDRDTYTYADSTVTYFTNFNFEIYDIIKDNTLETEVSWKATENQEVTSGFQIKNIDFDLGMVFKIIDQDTSITYTPLSLKNNTREVSFFLQDKWDASDKLKLQAGLRATDYNLHDNIYLDPRLSLKWNYSDNVALKLNWGHYHQFLTTANGQDENLRLVELWLGIPEDKQASFSQHIIAGAEYMAPNNIFYRLEVYQKDFDNLLTLKQDNPTTVDEDEPEATPFNEFWDTDAESRGIELLIKKSSGRLNGWVGYTYAETEYYTPPSGWHPPNFDRTHTLNIVGNIELTTDLEISSALTRSTGNPYTKILGRAYSWEQNLRSDTYWIPYDTYIVGEKNTERYDGYFRVDIGITRKGGNLFGLEYDTYWQIMNLTRHLNTLSYTYRTKTDPLTGNQLGVERRPIPMFPLILTFGIKFEF</sequence>
<proteinExistence type="predicted"/>
<evidence type="ECO:0000256" key="7">
    <source>
        <dbReference type="ARBA" id="ARBA00023170"/>
    </source>
</evidence>
<dbReference type="SUPFAM" id="SSF56935">
    <property type="entry name" value="Porins"/>
    <property type="match status" value="1"/>
</dbReference>